<dbReference type="InterPro" id="IPR023393">
    <property type="entry name" value="START-like_dom_sf"/>
</dbReference>
<organism evidence="1 2">
    <name type="scientific">Mycobacterium avium (strain 104)</name>
    <dbReference type="NCBI Taxonomy" id="243243"/>
    <lineage>
        <taxon>Bacteria</taxon>
        <taxon>Bacillati</taxon>
        <taxon>Actinomycetota</taxon>
        <taxon>Actinomycetes</taxon>
        <taxon>Mycobacteriales</taxon>
        <taxon>Mycobacteriaceae</taxon>
        <taxon>Mycobacterium</taxon>
        <taxon>Mycobacterium avium complex (MAC)</taxon>
    </lineage>
</organism>
<gene>
    <name evidence="1" type="ordered locus">MAV_0977</name>
</gene>
<name>A0A0H2ZWY9_MYCA1</name>
<accession>A0A0H2ZWY9</accession>
<evidence type="ECO:0000313" key="2">
    <source>
        <dbReference type="Proteomes" id="UP000001574"/>
    </source>
</evidence>
<dbReference type="PANTHER" id="PTHR39683">
    <property type="entry name" value="CONSERVED PROTEIN TB16.3"/>
    <property type="match status" value="1"/>
</dbReference>
<dbReference type="RefSeq" id="WP_010948974.1">
    <property type="nucleotide sequence ID" value="NC_008595.1"/>
</dbReference>
<dbReference type="EMBL" id="CP000479">
    <property type="protein sequence ID" value="ABK67117.1"/>
    <property type="molecule type" value="Genomic_DNA"/>
</dbReference>
<dbReference type="Gene3D" id="3.30.530.20">
    <property type="match status" value="1"/>
</dbReference>
<dbReference type="CDD" id="cd07819">
    <property type="entry name" value="SRPBCC_2"/>
    <property type="match status" value="1"/>
</dbReference>
<sequence>MAVKASREFVVNAPPEVVMEALTDVGVLSSWSPLHKHIEVIDRYPDGRPHHVKTTIKILGLVDKEILEYHWGPDWVVYDAKGTSQQHGQHVEYNLKPEGVGQTRVRFDVTVEPGRPMPAFIVRRASENVLDAAMKGLQELVMRAKDLRDSGEAE</sequence>
<evidence type="ECO:0000313" key="1">
    <source>
        <dbReference type="EMBL" id="ABK67117.1"/>
    </source>
</evidence>
<reference evidence="1 2" key="1">
    <citation type="submission" date="2006-10" db="EMBL/GenBank/DDBJ databases">
        <authorList>
            <person name="Fleischmann R.D."/>
            <person name="Dodson R.J."/>
            <person name="Haft D.H."/>
            <person name="Merkel J.S."/>
            <person name="Nelson W.C."/>
            <person name="Fraser C.M."/>
        </authorList>
    </citation>
    <scope>NUCLEOTIDE SEQUENCE [LARGE SCALE GENOMIC DNA]</scope>
    <source>
        <strain evidence="1 2">104</strain>
    </source>
</reference>
<dbReference type="Proteomes" id="UP000001574">
    <property type="component" value="Chromosome"/>
</dbReference>
<protein>
    <submittedName>
        <fullName evidence="1">Cyclase/dehydrase superfamily protein</fullName>
    </submittedName>
</protein>
<dbReference type="SUPFAM" id="SSF55961">
    <property type="entry name" value="Bet v1-like"/>
    <property type="match status" value="1"/>
</dbReference>
<dbReference type="InterPro" id="IPR019587">
    <property type="entry name" value="Polyketide_cyclase/dehydratase"/>
</dbReference>
<dbReference type="KEGG" id="mav:MAV_0977"/>
<proteinExistence type="predicted"/>
<dbReference type="AlphaFoldDB" id="A0A0H2ZWY9"/>
<dbReference type="HOGENOM" id="CLU_128243_1_0_11"/>
<dbReference type="Pfam" id="PF10604">
    <property type="entry name" value="Polyketide_cyc2"/>
    <property type="match status" value="1"/>
</dbReference>
<dbReference type="PANTHER" id="PTHR39683:SF4">
    <property type="entry name" value="COENZYME Q-BINDING PROTEIN COQ10 START DOMAIN-CONTAINING PROTEIN"/>
    <property type="match status" value="1"/>
</dbReference>